<organism evidence="2 3">
    <name type="scientific">Halobacillus aidingensis</name>
    <dbReference type="NCBI Taxonomy" id="240303"/>
    <lineage>
        <taxon>Bacteria</taxon>
        <taxon>Bacillati</taxon>
        <taxon>Bacillota</taxon>
        <taxon>Bacilli</taxon>
        <taxon>Bacillales</taxon>
        <taxon>Bacillaceae</taxon>
        <taxon>Halobacillus</taxon>
    </lineage>
</organism>
<evidence type="ECO:0000313" key="3">
    <source>
        <dbReference type="Proteomes" id="UP000198860"/>
    </source>
</evidence>
<evidence type="ECO:0000256" key="1">
    <source>
        <dbReference type="SAM" id="MobiDB-lite"/>
    </source>
</evidence>
<evidence type="ECO:0000313" key="2">
    <source>
        <dbReference type="EMBL" id="SDP79977.1"/>
    </source>
</evidence>
<dbReference type="EMBL" id="FNIZ01000039">
    <property type="protein sequence ID" value="SDP79977.1"/>
    <property type="molecule type" value="Genomic_DNA"/>
</dbReference>
<feature type="non-terminal residue" evidence="2">
    <location>
        <position position="1"/>
    </location>
</feature>
<sequence length="85" mass="9675">TDKLVTFRALGHRPTRGAFPASTHGQVERRNLRAQTPRDMGGSTTMFNVEIQGAIIKPIYWNLTSPVCLSAYTYSIFIKKWDIFE</sequence>
<reference evidence="3" key="1">
    <citation type="submission" date="2016-10" db="EMBL/GenBank/DDBJ databases">
        <authorList>
            <person name="Varghese N."/>
            <person name="Submissions S."/>
        </authorList>
    </citation>
    <scope>NUCLEOTIDE SEQUENCE [LARGE SCALE GENOMIC DNA]</scope>
    <source>
        <strain evidence="3">CGMCC 1.3703</strain>
    </source>
</reference>
<gene>
    <name evidence="2" type="ORF">SAMN05421677_13923</name>
</gene>
<dbReference type="AlphaFoldDB" id="A0A1H0VN96"/>
<dbReference type="Proteomes" id="UP000198860">
    <property type="component" value="Unassembled WGS sequence"/>
</dbReference>
<proteinExistence type="predicted"/>
<keyword evidence="3" id="KW-1185">Reference proteome</keyword>
<protein>
    <submittedName>
        <fullName evidence="2">Uncharacterized protein</fullName>
    </submittedName>
</protein>
<name>A0A1H0VN96_HALAD</name>
<accession>A0A1H0VN96</accession>
<feature type="region of interest" description="Disordered" evidence="1">
    <location>
        <begin position="16"/>
        <end position="43"/>
    </location>
</feature>